<dbReference type="InterPro" id="IPR021565">
    <property type="entry name" value="Rbsn_Rab-bd"/>
</dbReference>
<dbReference type="PROSITE" id="PS00028">
    <property type="entry name" value="ZINC_FINGER_C2H2_1"/>
    <property type="match status" value="1"/>
</dbReference>
<keyword evidence="5" id="KW-0175">Coiled coil</keyword>
<evidence type="ECO:0000259" key="7">
    <source>
        <dbReference type="PROSITE" id="PS50178"/>
    </source>
</evidence>
<proteinExistence type="predicted"/>
<protein>
    <submittedName>
        <fullName evidence="8">Related to vacuolar segregation protein pep7</fullName>
    </submittedName>
</protein>
<dbReference type="InterPro" id="IPR011011">
    <property type="entry name" value="Znf_FYVE_PHD"/>
</dbReference>
<dbReference type="InterPro" id="IPR013083">
    <property type="entry name" value="Znf_RING/FYVE/PHD"/>
</dbReference>
<accession>A0A2D3US30</accession>
<dbReference type="SUPFAM" id="SSF57903">
    <property type="entry name" value="FYVE/PHD zinc finger"/>
    <property type="match status" value="2"/>
</dbReference>
<keyword evidence="9" id="KW-1185">Reference proteome</keyword>
<sequence>MAARRTLGGGRVIGSGKGVTALAQPRNPSTTNTINHSTNSTGLLSPSSSSLSLSSHTSSTPISTDHEDLTSRIALDAAQTTAVQNASNRMVCPICNEEMVTLLQLNRHIDDNHANLEVIEQDEAKTWFKQQMTKAKKFQPLALINQKLRGLEVFESNNEILASIPGSQASADSRGASSTPGPSKQPETPDPDEVVTRAHWQRPHVNDACSDPMCGKRLGATNGQVNCRHCGKLFCEEHTMYQMRLSRAAQHEPVRGLWCRVCETCYKSRPGYMDHHGFERNHTEFFKSARRKTVDKQNLETSRLETRLTRLTQLLAHPPPPDNSQTGWLGGIIQGNKPQIRALEQAIVPWEDDATVAECPFCQQPFSQYSMRRHHCRICGRVVCGDPSTSCSTEVGLDVEASEKKGRGKVAVDVRMCKDCQRTIFSKADFARELHAEDPAQRAYGNLKQFEQGIRLLLPKFQRCLGPLQDPENPPSPAQIAEAAKVRKRLTDAFTQYDVAARRVRDMATESPTQERLQKAIYQQATNFLHIHMLPLKSLPKIMKHAHSAPNGGRTPPGIPANGAGKGALATIRYNSTLTPNGSNHRPGSSRASSASSAAVTALEVEEKELKERLMILEEQKFMVSEMIAEANKRRRFDEVSALSQNVEDLSREIDQIQAQLAGMDFAGAYADQGAIG</sequence>
<dbReference type="PANTHER" id="PTHR13510">
    <property type="entry name" value="FYVE-FINGER-CONTAINING RAB5 EFFECTOR PROTEIN RABENOSYN-5-RELATED"/>
    <property type="match status" value="1"/>
</dbReference>
<dbReference type="SMART" id="SM00064">
    <property type="entry name" value="FYVE"/>
    <property type="match status" value="2"/>
</dbReference>
<dbReference type="Gene3D" id="3.30.40.10">
    <property type="entry name" value="Zinc/RING finger domain, C3HC4 (zinc finger)"/>
    <property type="match status" value="2"/>
</dbReference>
<dbReference type="CDD" id="cd15737">
    <property type="entry name" value="FYVE2_Vac1p_like"/>
    <property type="match status" value="1"/>
</dbReference>
<feature type="compositionally biased region" description="Low complexity" evidence="6">
    <location>
        <begin position="29"/>
        <end position="63"/>
    </location>
</feature>
<feature type="compositionally biased region" description="Polar residues" evidence="6">
    <location>
        <begin position="164"/>
        <end position="186"/>
    </location>
</feature>
<dbReference type="SUPFAM" id="SSF140125">
    <property type="entry name" value="Rabenosyn-5 Rab-binding domain-like"/>
    <property type="match status" value="1"/>
</dbReference>
<dbReference type="InterPro" id="IPR000306">
    <property type="entry name" value="Znf_FYVE"/>
</dbReference>
<evidence type="ECO:0000256" key="4">
    <source>
        <dbReference type="PROSITE-ProRule" id="PRU00091"/>
    </source>
</evidence>
<dbReference type="InterPro" id="IPR013087">
    <property type="entry name" value="Znf_C2H2_type"/>
</dbReference>
<gene>
    <name evidence="8" type="ORF">RCC_05929</name>
</gene>
<keyword evidence="3" id="KW-0862">Zinc</keyword>
<dbReference type="EMBL" id="FJUY01000008">
    <property type="protein sequence ID" value="CZT20072.1"/>
    <property type="molecule type" value="Genomic_DNA"/>
</dbReference>
<evidence type="ECO:0000256" key="5">
    <source>
        <dbReference type="SAM" id="Coils"/>
    </source>
</evidence>
<keyword evidence="2 4" id="KW-0863">Zinc-finger</keyword>
<evidence type="ECO:0000256" key="3">
    <source>
        <dbReference type="ARBA" id="ARBA00022833"/>
    </source>
</evidence>
<dbReference type="Pfam" id="PF01363">
    <property type="entry name" value="FYVE"/>
    <property type="match status" value="2"/>
</dbReference>
<evidence type="ECO:0000256" key="6">
    <source>
        <dbReference type="SAM" id="MobiDB-lite"/>
    </source>
</evidence>
<feature type="domain" description="FYVE-type" evidence="7">
    <location>
        <begin position="214"/>
        <end position="270"/>
    </location>
</feature>
<dbReference type="RefSeq" id="XP_023626961.1">
    <property type="nucleotide sequence ID" value="XM_023771193.1"/>
</dbReference>
<evidence type="ECO:0000313" key="8">
    <source>
        <dbReference type="EMBL" id="CZT20072.1"/>
    </source>
</evidence>
<evidence type="ECO:0000256" key="1">
    <source>
        <dbReference type="ARBA" id="ARBA00022723"/>
    </source>
</evidence>
<feature type="compositionally biased region" description="Gly residues" evidence="6">
    <location>
        <begin position="7"/>
        <end position="17"/>
    </location>
</feature>
<dbReference type="Pfam" id="PF11464">
    <property type="entry name" value="Rbsn"/>
    <property type="match status" value="1"/>
</dbReference>
<feature type="domain" description="FYVE-type" evidence="7">
    <location>
        <begin position="353"/>
        <end position="425"/>
    </location>
</feature>
<evidence type="ECO:0000256" key="2">
    <source>
        <dbReference type="ARBA" id="ARBA00022771"/>
    </source>
</evidence>
<name>A0A2D3US30_9PEZI</name>
<keyword evidence="1" id="KW-0479">Metal-binding</keyword>
<feature type="compositionally biased region" description="Polar residues" evidence="6">
    <location>
        <begin position="576"/>
        <end position="587"/>
    </location>
</feature>
<dbReference type="STRING" id="112498.A0A2D3US30"/>
<dbReference type="GO" id="GO:0008270">
    <property type="term" value="F:zinc ion binding"/>
    <property type="evidence" value="ECO:0007669"/>
    <property type="project" value="UniProtKB-KW"/>
</dbReference>
<dbReference type="InterPro" id="IPR052727">
    <property type="entry name" value="Rab4/Rab5_effector"/>
</dbReference>
<dbReference type="GeneID" id="35601076"/>
<dbReference type="CDD" id="cd15761">
    <property type="entry name" value="FYVE1_Vac1p_like"/>
    <property type="match status" value="1"/>
</dbReference>
<dbReference type="Proteomes" id="UP000225277">
    <property type="component" value="Unassembled WGS sequence"/>
</dbReference>
<feature type="coiled-coil region" evidence="5">
    <location>
        <begin position="600"/>
        <end position="660"/>
    </location>
</feature>
<dbReference type="OrthoDB" id="166134at2759"/>
<feature type="region of interest" description="Disordered" evidence="6">
    <location>
        <begin position="576"/>
        <end position="597"/>
    </location>
</feature>
<evidence type="ECO:0000313" key="9">
    <source>
        <dbReference type="Proteomes" id="UP000225277"/>
    </source>
</evidence>
<dbReference type="AlphaFoldDB" id="A0A2D3US30"/>
<dbReference type="InterPro" id="IPR017455">
    <property type="entry name" value="Znf_FYVE-rel"/>
</dbReference>
<dbReference type="Gene3D" id="4.10.860.20">
    <property type="entry name" value="Rabenosyn, Rab binding domain"/>
    <property type="match status" value="1"/>
</dbReference>
<dbReference type="InterPro" id="IPR036531">
    <property type="entry name" value="Rbsn_Rab-bd_sf"/>
</dbReference>
<reference evidence="8 9" key="1">
    <citation type="submission" date="2016-03" db="EMBL/GenBank/DDBJ databases">
        <authorList>
            <person name="Ploux O."/>
        </authorList>
    </citation>
    <scope>NUCLEOTIDE SEQUENCE [LARGE SCALE GENOMIC DNA]</scope>
    <source>
        <strain evidence="8 9">URUG2</strain>
    </source>
</reference>
<dbReference type="PANTHER" id="PTHR13510:SF44">
    <property type="entry name" value="RABENOSYN-5"/>
    <property type="match status" value="1"/>
</dbReference>
<feature type="region of interest" description="Disordered" evidence="6">
    <location>
        <begin position="1"/>
        <end position="65"/>
    </location>
</feature>
<organism evidence="8 9">
    <name type="scientific">Ramularia collo-cygni</name>
    <dbReference type="NCBI Taxonomy" id="112498"/>
    <lineage>
        <taxon>Eukaryota</taxon>
        <taxon>Fungi</taxon>
        <taxon>Dikarya</taxon>
        <taxon>Ascomycota</taxon>
        <taxon>Pezizomycotina</taxon>
        <taxon>Dothideomycetes</taxon>
        <taxon>Dothideomycetidae</taxon>
        <taxon>Mycosphaerellales</taxon>
        <taxon>Mycosphaerellaceae</taxon>
        <taxon>Ramularia</taxon>
    </lineage>
</organism>
<feature type="region of interest" description="Disordered" evidence="6">
    <location>
        <begin position="545"/>
        <end position="564"/>
    </location>
</feature>
<feature type="region of interest" description="Disordered" evidence="6">
    <location>
        <begin position="164"/>
        <end position="192"/>
    </location>
</feature>
<dbReference type="PROSITE" id="PS50178">
    <property type="entry name" value="ZF_FYVE"/>
    <property type="match status" value="2"/>
</dbReference>